<dbReference type="Gene3D" id="3.90.1200.10">
    <property type="match status" value="1"/>
</dbReference>
<gene>
    <name evidence="2" type="ORF">ACFQDH_16145</name>
</gene>
<sequence>MVWTGAAPGRDLMSLALDEPSAIRLTDAVGRALATLHTAPAGDDVPVARAPWPLLSEPLPSMTTHPPDRDRDAVLATWRESAVQAALRPLSVSWAHSDRWTHGDLSASNVITETDGAVTFIDLESAGRGDPCWDLVTLEQTFASIGLSPFGFRRAYAAAGGPASPCPLAWRTVRALVTAWQHAALPGGNHSIVEQQLDEARRCARDVAPSMQEESR</sequence>
<dbReference type="RefSeq" id="WP_382403435.1">
    <property type="nucleotide sequence ID" value="NZ_JBHSWH010000001.1"/>
</dbReference>
<evidence type="ECO:0000313" key="2">
    <source>
        <dbReference type="EMBL" id="MFC6706744.1"/>
    </source>
</evidence>
<evidence type="ECO:0000259" key="1">
    <source>
        <dbReference type="Pfam" id="PF01636"/>
    </source>
</evidence>
<feature type="domain" description="Aminoglycoside phosphotransferase" evidence="1">
    <location>
        <begin position="8"/>
        <end position="161"/>
    </location>
</feature>
<reference evidence="3" key="1">
    <citation type="journal article" date="2019" name="Int. J. Syst. Evol. Microbiol.">
        <title>The Global Catalogue of Microorganisms (GCM) 10K type strain sequencing project: providing services to taxonomists for standard genome sequencing and annotation.</title>
        <authorList>
            <consortium name="The Broad Institute Genomics Platform"/>
            <consortium name="The Broad Institute Genome Sequencing Center for Infectious Disease"/>
            <person name="Wu L."/>
            <person name="Ma J."/>
        </authorList>
    </citation>
    <scope>NUCLEOTIDE SEQUENCE [LARGE SCALE GENOMIC DNA]</scope>
    <source>
        <strain evidence="3">CCUG 58127</strain>
    </source>
</reference>
<dbReference type="EC" id="2.7.1.-" evidence="2"/>
<keyword evidence="2" id="KW-0808">Transferase</keyword>
<dbReference type="Proteomes" id="UP001596298">
    <property type="component" value="Unassembled WGS sequence"/>
</dbReference>
<dbReference type="InterPro" id="IPR011009">
    <property type="entry name" value="Kinase-like_dom_sf"/>
</dbReference>
<accession>A0ABW2AJK2</accession>
<dbReference type="SUPFAM" id="SSF56112">
    <property type="entry name" value="Protein kinase-like (PK-like)"/>
    <property type="match status" value="1"/>
</dbReference>
<dbReference type="GO" id="GO:0016740">
    <property type="term" value="F:transferase activity"/>
    <property type="evidence" value="ECO:0007669"/>
    <property type="project" value="UniProtKB-KW"/>
</dbReference>
<name>A0ABW2AJK2_9MICO</name>
<protein>
    <submittedName>
        <fullName evidence="2">Aminoglycoside phosphotransferase family protein</fullName>
        <ecNumber evidence="2">2.7.1.-</ecNumber>
    </submittedName>
</protein>
<evidence type="ECO:0000313" key="3">
    <source>
        <dbReference type="Proteomes" id="UP001596298"/>
    </source>
</evidence>
<dbReference type="InterPro" id="IPR002575">
    <property type="entry name" value="Aminoglycoside_PTrfase"/>
</dbReference>
<dbReference type="Pfam" id="PF01636">
    <property type="entry name" value="APH"/>
    <property type="match status" value="1"/>
</dbReference>
<proteinExistence type="predicted"/>
<keyword evidence="3" id="KW-1185">Reference proteome</keyword>
<organism evidence="2 3">
    <name type="scientific">Flexivirga alba</name>
    <dbReference type="NCBI Taxonomy" id="702742"/>
    <lineage>
        <taxon>Bacteria</taxon>
        <taxon>Bacillati</taxon>
        <taxon>Actinomycetota</taxon>
        <taxon>Actinomycetes</taxon>
        <taxon>Micrococcales</taxon>
        <taxon>Dermacoccaceae</taxon>
        <taxon>Flexivirga</taxon>
    </lineage>
</organism>
<dbReference type="EMBL" id="JBHSWH010000001">
    <property type="protein sequence ID" value="MFC6706744.1"/>
    <property type="molecule type" value="Genomic_DNA"/>
</dbReference>
<comment type="caution">
    <text evidence="2">The sequence shown here is derived from an EMBL/GenBank/DDBJ whole genome shotgun (WGS) entry which is preliminary data.</text>
</comment>